<evidence type="ECO:0000313" key="2">
    <source>
        <dbReference type="Proteomes" id="UP000016660"/>
    </source>
</evidence>
<gene>
    <name evidence="1" type="ORF">HMPREF0653_01655</name>
</gene>
<comment type="caution">
    <text evidence="1">The sequence shown here is derived from an EMBL/GenBank/DDBJ whole genome shotgun (WGS) entry which is preliminary data.</text>
</comment>
<accession>A0ABN0NRD9</accession>
<dbReference type="Proteomes" id="UP000016660">
    <property type="component" value="Unassembled WGS sequence"/>
</dbReference>
<sequence length="40" mass="4950">MMKQCFYENGQFYYSCSNWKSKIKFKLLLQQIATCCDFFY</sequence>
<protein>
    <submittedName>
        <fullName evidence="1">Uncharacterized protein</fullName>
    </submittedName>
</protein>
<reference evidence="1 2" key="1">
    <citation type="submission" date="2013-06" db="EMBL/GenBank/DDBJ databases">
        <authorList>
            <person name="Weinstock G."/>
            <person name="Sodergren E."/>
            <person name="Lobos E.A."/>
            <person name="Fulton L."/>
            <person name="Fulton R."/>
            <person name="Courtney L."/>
            <person name="Fronick C."/>
            <person name="O'Laughlin M."/>
            <person name="Godfrey J."/>
            <person name="Wilson R.M."/>
            <person name="Miner T."/>
            <person name="Farmer C."/>
            <person name="Delehaunty K."/>
            <person name="Cordes M."/>
            <person name="Minx P."/>
            <person name="Tomlinson C."/>
            <person name="Chen J."/>
            <person name="Wollam A."/>
            <person name="Pepin K.H."/>
            <person name="Bhonagiri V."/>
            <person name="Zhang X."/>
            <person name="Warren W."/>
            <person name="Mitreva M."/>
            <person name="Mardis E.R."/>
            <person name="Wilson R.K."/>
        </authorList>
    </citation>
    <scope>NUCLEOTIDE SEQUENCE [LARGE SCALE GENOMIC DNA]</scope>
    <source>
        <strain evidence="1 2">ATCC 29426</strain>
    </source>
</reference>
<keyword evidence="2" id="KW-1185">Reference proteome</keyword>
<evidence type="ECO:0000313" key="1">
    <source>
        <dbReference type="EMBL" id="ERJ76038.1"/>
    </source>
</evidence>
<name>A0ABN0NRD9_9BACT</name>
<organism evidence="1 2">
    <name type="scientific">Prevotella disiens JCM 6334 = ATCC 29426</name>
    <dbReference type="NCBI Taxonomy" id="1235811"/>
    <lineage>
        <taxon>Bacteria</taxon>
        <taxon>Pseudomonadati</taxon>
        <taxon>Bacteroidota</taxon>
        <taxon>Bacteroidia</taxon>
        <taxon>Bacteroidales</taxon>
        <taxon>Prevotellaceae</taxon>
        <taxon>Prevotella</taxon>
    </lineage>
</organism>
<dbReference type="EMBL" id="AWUY01000148">
    <property type="protein sequence ID" value="ERJ76038.1"/>
    <property type="molecule type" value="Genomic_DNA"/>
</dbReference>
<proteinExistence type="predicted"/>